<comment type="caution">
    <text evidence="3">The sequence shown here is derived from an EMBL/GenBank/DDBJ whole genome shotgun (WGS) entry which is preliminary data.</text>
</comment>
<evidence type="ECO:0000313" key="3">
    <source>
        <dbReference type="EMBL" id="VDH95195.1"/>
    </source>
</evidence>
<dbReference type="InterPro" id="IPR007527">
    <property type="entry name" value="Znf_SWIM"/>
</dbReference>
<gene>
    <name evidence="3" type="ORF">MGAL_10B012599</name>
</gene>
<keyword evidence="4" id="KW-1185">Reference proteome</keyword>
<proteinExistence type="predicted"/>
<feature type="domain" description="SWIM-type" evidence="2">
    <location>
        <begin position="101"/>
        <end position="137"/>
    </location>
</feature>
<dbReference type="OrthoDB" id="8830353at2759"/>
<dbReference type="PANTHER" id="PTHR47526:SF4">
    <property type="entry name" value="SWIM-TYPE DOMAIN-CONTAINING PROTEIN"/>
    <property type="match status" value="1"/>
</dbReference>
<evidence type="ECO:0000256" key="1">
    <source>
        <dbReference type="PROSITE-ProRule" id="PRU00325"/>
    </source>
</evidence>
<keyword evidence="1" id="KW-0862">Zinc</keyword>
<keyword evidence="1" id="KW-0479">Metal-binding</keyword>
<protein>
    <recommendedName>
        <fullName evidence="2">SWIM-type domain-containing protein</fullName>
    </recommendedName>
</protein>
<accession>A0A8B6BUJ3</accession>
<evidence type="ECO:0000313" key="4">
    <source>
        <dbReference type="Proteomes" id="UP000596742"/>
    </source>
</evidence>
<dbReference type="GO" id="GO:0008270">
    <property type="term" value="F:zinc ion binding"/>
    <property type="evidence" value="ECO:0007669"/>
    <property type="project" value="UniProtKB-KW"/>
</dbReference>
<sequence length="173" mass="19635">MSTEVKHCVKSSMPDIFKEIKDWNDDMRSWSNLMYCDMYNYFVRSTAVDGETMKNFKSLQSYNYFQSGNVDKILHFNATDNKIFMKASVRSSQTVSRLNDAYVMCTGEGAVEQAWCTCMAGLGLSCSHVGALLWKIEYAVRNSMTGVSCTDETAKWNRGTTRTLNQSHLSVFS</sequence>
<reference evidence="3" key="1">
    <citation type="submission" date="2018-11" db="EMBL/GenBank/DDBJ databases">
        <authorList>
            <person name="Alioto T."/>
            <person name="Alioto T."/>
        </authorList>
    </citation>
    <scope>NUCLEOTIDE SEQUENCE</scope>
</reference>
<dbReference type="PROSITE" id="PS50966">
    <property type="entry name" value="ZF_SWIM"/>
    <property type="match status" value="1"/>
</dbReference>
<dbReference type="AlphaFoldDB" id="A0A8B6BUJ3"/>
<organism evidence="3 4">
    <name type="scientific">Mytilus galloprovincialis</name>
    <name type="common">Mediterranean mussel</name>
    <dbReference type="NCBI Taxonomy" id="29158"/>
    <lineage>
        <taxon>Eukaryota</taxon>
        <taxon>Metazoa</taxon>
        <taxon>Spiralia</taxon>
        <taxon>Lophotrochozoa</taxon>
        <taxon>Mollusca</taxon>
        <taxon>Bivalvia</taxon>
        <taxon>Autobranchia</taxon>
        <taxon>Pteriomorphia</taxon>
        <taxon>Mytilida</taxon>
        <taxon>Mytiloidea</taxon>
        <taxon>Mytilidae</taxon>
        <taxon>Mytilinae</taxon>
        <taxon>Mytilus</taxon>
    </lineage>
</organism>
<evidence type="ECO:0000259" key="2">
    <source>
        <dbReference type="PROSITE" id="PS50966"/>
    </source>
</evidence>
<name>A0A8B6BUJ3_MYTGA</name>
<dbReference type="Proteomes" id="UP000596742">
    <property type="component" value="Unassembled WGS sequence"/>
</dbReference>
<keyword evidence="1" id="KW-0863">Zinc-finger</keyword>
<dbReference type="PANTHER" id="PTHR47526">
    <property type="entry name" value="ATP-DEPENDENT DNA HELICASE"/>
    <property type="match status" value="1"/>
</dbReference>
<dbReference type="EMBL" id="UYJE01000678">
    <property type="protein sequence ID" value="VDH95195.1"/>
    <property type="molecule type" value="Genomic_DNA"/>
</dbReference>